<keyword evidence="5" id="KW-0479">Metal-binding</keyword>
<dbReference type="Pfam" id="PF14697">
    <property type="entry name" value="Fer4_21"/>
    <property type="match status" value="1"/>
</dbReference>
<feature type="domain" description="4Fe-4S ferredoxin-type" evidence="13">
    <location>
        <begin position="27"/>
        <end position="56"/>
    </location>
</feature>
<reference evidence="14" key="1">
    <citation type="journal article" date="2020" name="bioRxiv">
        <title>A rank-normalized archaeal taxonomy based on genome phylogeny resolves widespread incomplete and uneven classifications.</title>
        <authorList>
            <person name="Rinke C."/>
            <person name="Chuvochina M."/>
            <person name="Mussig A.J."/>
            <person name="Chaumeil P.-A."/>
            <person name="Waite D.W."/>
            <person name="Whitman W.B."/>
            <person name="Parks D.H."/>
            <person name="Hugenholtz P."/>
        </authorList>
    </citation>
    <scope>NUCLEOTIDE SEQUENCE</scope>
    <source>
        <strain evidence="14">UBA12518</strain>
    </source>
</reference>
<evidence type="ECO:0000256" key="9">
    <source>
        <dbReference type="ARBA" id="ARBA00023014"/>
    </source>
</evidence>
<dbReference type="PROSITE" id="PS00198">
    <property type="entry name" value="4FE4S_FER_1"/>
    <property type="match status" value="1"/>
</dbReference>
<evidence type="ECO:0000256" key="11">
    <source>
        <dbReference type="ARBA" id="ARBA00044816"/>
    </source>
</evidence>
<evidence type="ECO:0000256" key="4">
    <source>
        <dbReference type="ARBA" id="ARBA00022485"/>
    </source>
</evidence>
<dbReference type="AlphaFoldDB" id="A0A832VZL8"/>
<accession>A0A832VZL8</accession>
<dbReference type="PROSITE" id="PS51379">
    <property type="entry name" value="4FE4S_FER_2"/>
    <property type="match status" value="2"/>
</dbReference>
<feature type="domain" description="4Fe-4S ferredoxin-type" evidence="13">
    <location>
        <begin position="58"/>
        <end position="87"/>
    </location>
</feature>
<evidence type="ECO:0000256" key="5">
    <source>
        <dbReference type="ARBA" id="ARBA00022723"/>
    </source>
</evidence>
<dbReference type="InterPro" id="IPR011898">
    <property type="entry name" value="PorD_KorD"/>
</dbReference>
<dbReference type="EMBL" id="DUIH01000011">
    <property type="protein sequence ID" value="HIH69679.1"/>
    <property type="molecule type" value="Genomic_DNA"/>
</dbReference>
<dbReference type="PANTHER" id="PTHR43724">
    <property type="entry name" value="PYRUVATE SYNTHASE SUBUNIT PORD"/>
    <property type="match status" value="1"/>
</dbReference>
<proteinExistence type="predicted"/>
<evidence type="ECO:0000256" key="6">
    <source>
        <dbReference type="ARBA" id="ARBA00022737"/>
    </source>
</evidence>
<dbReference type="InterPro" id="IPR053389">
    <property type="entry name" value="Pyruvate_synthase_PorD"/>
</dbReference>
<keyword evidence="7" id="KW-0249">Electron transport</keyword>
<name>A0A832VZL8_9EURY</name>
<dbReference type="Gene3D" id="3.30.70.20">
    <property type="match status" value="2"/>
</dbReference>
<dbReference type="Proteomes" id="UP000600363">
    <property type="component" value="Unassembled WGS sequence"/>
</dbReference>
<evidence type="ECO:0000313" key="14">
    <source>
        <dbReference type="EMBL" id="HIH69679.1"/>
    </source>
</evidence>
<gene>
    <name evidence="14" type="ORF">HA299_03540</name>
</gene>
<dbReference type="NCBIfam" id="TIGR02179">
    <property type="entry name" value="PorD_KorD"/>
    <property type="match status" value="1"/>
</dbReference>
<comment type="caution">
    <text evidence="14">The sequence shown here is derived from an EMBL/GenBank/DDBJ whole genome shotgun (WGS) entry which is preliminary data.</text>
</comment>
<sequence>MTIKATVGATCEPGTSRRNKTGAWRTFRPVYDHEKCVRCGMCEIYCPEGIIHYNEEKDIFEPDYEYCKGCGLCARECPKNAIEMVLEVR</sequence>
<evidence type="ECO:0000256" key="12">
    <source>
        <dbReference type="ARBA" id="ARBA00044818"/>
    </source>
</evidence>
<dbReference type="PANTHER" id="PTHR43724:SF1">
    <property type="entry name" value="PYRUVATE SYNTHASE SUBUNIT PORD"/>
    <property type="match status" value="1"/>
</dbReference>
<protein>
    <recommendedName>
        <fullName evidence="10">Pyruvate synthase subunit PorD</fullName>
    </recommendedName>
    <alternativeName>
        <fullName evidence="12">Pyruvate oxidoreductase delta chain</fullName>
    </alternativeName>
    <alternativeName>
        <fullName evidence="11">Pyruvic-ferredoxin oxidoreductase subunit delta</fullName>
    </alternativeName>
</protein>
<evidence type="ECO:0000259" key="13">
    <source>
        <dbReference type="PROSITE" id="PS51379"/>
    </source>
</evidence>
<comment type="subunit">
    <text evidence="2">Heterotetramer of one alpha, one beta, one delta and one gamma chain.</text>
</comment>
<keyword evidence="8" id="KW-0408">Iron</keyword>
<keyword evidence="4" id="KW-0004">4Fe-4S</keyword>
<evidence type="ECO:0000256" key="2">
    <source>
        <dbReference type="ARBA" id="ARBA00011595"/>
    </source>
</evidence>
<dbReference type="InterPro" id="IPR017900">
    <property type="entry name" value="4Fe4S_Fe_S_CS"/>
</dbReference>
<keyword evidence="6" id="KW-0677">Repeat</keyword>
<evidence type="ECO:0000313" key="15">
    <source>
        <dbReference type="Proteomes" id="UP000600363"/>
    </source>
</evidence>
<evidence type="ECO:0000256" key="8">
    <source>
        <dbReference type="ARBA" id="ARBA00023004"/>
    </source>
</evidence>
<dbReference type="InterPro" id="IPR017896">
    <property type="entry name" value="4Fe4S_Fe-S-bd"/>
</dbReference>
<dbReference type="RefSeq" id="WP_052353348.1">
    <property type="nucleotide sequence ID" value="NZ_DUIH01000011.1"/>
</dbReference>
<dbReference type="GO" id="GO:0046872">
    <property type="term" value="F:metal ion binding"/>
    <property type="evidence" value="ECO:0007669"/>
    <property type="project" value="UniProtKB-KW"/>
</dbReference>
<dbReference type="NCBIfam" id="NF040684">
    <property type="entry name" value="PorD_Arch"/>
    <property type="match status" value="1"/>
</dbReference>
<comment type="cofactor">
    <cofactor evidence="1">
        <name>[4Fe-4S] cluster</name>
        <dbReference type="ChEBI" id="CHEBI:49883"/>
    </cofactor>
</comment>
<evidence type="ECO:0000256" key="3">
    <source>
        <dbReference type="ARBA" id="ARBA00022448"/>
    </source>
</evidence>
<evidence type="ECO:0000256" key="1">
    <source>
        <dbReference type="ARBA" id="ARBA00001966"/>
    </source>
</evidence>
<dbReference type="SUPFAM" id="SSF54862">
    <property type="entry name" value="4Fe-4S ferredoxins"/>
    <property type="match status" value="1"/>
</dbReference>
<keyword evidence="3" id="KW-0813">Transport</keyword>
<dbReference type="GO" id="GO:0051539">
    <property type="term" value="F:4 iron, 4 sulfur cluster binding"/>
    <property type="evidence" value="ECO:0007669"/>
    <property type="project" value="UniProtKB-KW"/>
</dbReference>
<keyword evidence="9" id="KW-0411">Iron-sulfur</keyword>
<dbReference type="GO" id="GO:0016625">
    <property type="term" value="F:oxidoreductase activity, acting on the aldehyde or oxo group of donors, iron-sulfur protein as acceptor"/>
    <property type="evidence" value="ECO:0007669"/>
    <property type="project" value="InterPro"/>
</dbReference>
<evidence type="ECO:0000256" key="7">
    <source>
        <dbReference type="ARBA" id="ARBA00022982"/>
    </source>
</evidence>
<organism evidence="14 15">
    <name type="scientific">Methermicoccus shengliensis</name>
    <dbReference type="NCBI Taxonomy" id="660064"/>
    <lineage>
        <taxon>Archaea</taxon>
        <taxon>Methanobacteriati</taxon>
        <taxon>Methanobacteriota</taxon>
        <taxon>Stenosarchaea group</taxon>
        <taxon>Methanomicrobia</taxon>
        <taxon>Methanosarcinales</taxon>
        <taxon>Methermicoccaceae</taxon>
        <taxon>Methermicoccus</taxon>
    </lineage>
</organism>
<evidence type="ECO:0000256" key="10">
    <source>
        <dbReference type="ARBA" id="ARBA00044788"/>
    </source>
</evidence>